<dbReference type="GO" id="GO:0006897">
    <property type="term" value="P:endocytosis"/>
    <property type="evidence" value="ECO:0007669"/>
    <property type="project" value="TreeGrafter"/>
</dbReference>
<keyword evidence="3" id="KW-0963">Cytoplasm</keyword>
<evidence type="ECO:0000259" key="8">
    <source>
        <dbReference type="PROSITE" id="PS50942"/>
    </source>
</evidence>
<keyword evidence="6" id="KW-0446">Lipid-binding</keyword>
<sequence length="583" mass="61586">MTTSSIRRQMKNIVNNYSEAEIKVREATSNDPWGPSSSLMTEIADLTYNVVAFSEIMSMVWKRLNDHGKNWRHVYKALTLLDYLIKTGSERVAQQCRENIFAIQTLKDFQYVDRDGKDQGVNVREKAKQLVALLKDEERLKAERAQALKTKERMAQVATGMGSNQITFGRGSSQPNLSTSYSEQEYGKAGGSPASYHGSTSPRVSSELEQARPQTSGEEELQLQLALAMSREVAEQEERLRRGDDLRLQMALEESRRDTVKVPKKKEQHGSHPQQTTLLDLMDALPSAGPAAQKAEPWGPSTSASQTNPWGAPAAPASTADPWPSFGAKPAASVDPWGAPTGAGTHSAPKGSDPWAASQQPAPSAGKAADPWAAASAAKPVSSSGSFDLFSNLNGTIKDDFSEFDNLRTSKKAAKAASPPTQNNGTSSPDPFESQPLTVASSKPSGARKTPESFLGPNAALVNLDSLVTRPAPPAQALNPFLAPGAATASAPVNPFQVNQPQPLTLNQLRGSPVLGGSASFGPSPGVEPVAVASMTSAASHPGLGASSSSLPPLGPAAMNMVGSLGVPQSAAQATGTTNPFLL</sequence>
<dbReference type="SUPFAM" id="SSF48464">
    <property type="entry name" value="ENTH/VHS domain"/>
    <property type="match status" value="1"/>
</dbReference>
<dbReference type="PROSITE" id="PS50942">
    <property type="entry name" value="ENTH"/>
    <property type="match status" value="1"/>
</dbReference>
<evidence type="ECO:0000256" key="4">
    <source>
        <dbReference type="ARBA" id="ARBA00022553"/>
    </source>
</evidence>
<dbReference type="InterPro" id="IPR013809">
    <property type="entry name" value="ENTH"/>
</dbReference>
<proteinExistence type="inferred from homology"/>
<dbReference type="SMART" id="SM00273">
    <property type="entry name" value="ENTH"/>
    <property type="match status" value="1"/>
</dbReference>
<dbReference type="GO" id="GO:0030125">
    <property type="term" value="C:clathrin vesicle coat"/>
    <property type="evidence" value="ECO:0007669"/>
    <property type="project" value="TreeGrafter"/>
</dbReference>
<dbReference type="Pfam" id="PF01417">
    <property type="entry name" value="ENTH"/>
    <property type="match status" value="1"/>
</dbReference>
<dbReference type="FunFam" id="1.25.40.90:FF:000002">
    <property type="entry name" value="epsin-2 isoform X1"/>
    <property type="match status" value="1"/>
</dbReference>
<evidence type="ECO:0000256" key="3">
    <source>
        <dbReference type="ARBA" id="ARBA00022490"/>
    </source>
</evidence>
<keyword evidence="4" id="KW-0597">Phosphoprotein</keyword>
<organism evidence="9 10">
    <name type="scientific">Bison bison bison</name>
    <name type="common">North American plains bison</name>
    <dbReference type="NCBI Taxonomy" id="43346"/>
    <lineage>
        <taxon>Eukaryota</taxon>
        <taxon>Metazoa</taxon>
        <taxon>Chordata</taxon>
        <taxon>Craniata</taxon>
        <taxon>Vertebrata</taxon>
        <taxon>Euteleostomi</taxon>
        <taxon>Mammalia</taxon>
        <taxon>Eutheria</taxon>
        <taxon>Laurasiatheria</taxon>
        <taxon>Artiodactyla</taxon>
        <taxon>Ruminantia</taxon>
        <taxon>Pecora</taxon>
        <taxon>Bovidae</taxon>
        <taxon>Bovinae</taxon>
        <taxon>Bison</taxon>
    </lineage>
</organism>
<keyword evidence="5" id="KW-0677">Repeat</keyword>
<feature type="compositionally biased region" description="Basic and acidic residues" evidence="7">
    <location>
        <begin position="251"/>
        <end position="261"/>
    </location>
</feature>
<dbReference type="RefSeq" id="XP_010841220.1">
    <property type="nucleotide sequence ID" value="XM_010842918.1"/>
</dbReference>
<feature type="compositionally biased region" description="Low complexity" evidence="7">
    <location>
        <begin position="356"/>
        <end position="386"/>
    </location>
</feature>
<feature type="region of interest" description="Disordered" evidence="7">
    <location>
        <begin position="163"/>
        <end position="223"/>
    </location>
</feature>
<dbReference type="GO" id="GO:0005768">
    <property type="term" value="C:endosome"/>
    <property type="evidence" value="ECO:0007669"/>
    <property type="project" value="TreeGrafter"/>
</dbReference>
<dbReference type="AlphaFoldDB" id="A0A6P3HRS8"/>
<accession>A0A6P3HRS8</accession>
<name>A0A6P3HRS8_BISBB</name>
<dbReference type="GO" id="GO:0030276">
    <property type="term" value="F:clathrin binding"/>
    <property type="evidence" value="ECO:0007669"/>
    <property type="project" value="TreeGrafter"/>
</dbReference>
<protein>
    <submittedName>
        <fullName evidence="10">Epsin-2 isoform X2</fullName>
    </submittedName>
</protein>
<dbReference type="CTD" id="22905"/>
<dbReference type="CDD" id="cd16990">
    <property type="entry name" value="ENTH_Epsin"/>
    <property type="match status" value="1"/>
</dbReference>
<evidence type="ECO:0000256" key="6">
    <source>
        <dbReference type="ARBA" id="ARBA00023121"/>
    </source>
</evidence>
<reference evidence="10" key="1">
    <citation type="submission" date="2025-08" db="UniProtKB">
        <authorList>
            <consortium name="RefSeq"/>
        </authorList>
    </citation>
    <scope>IDENTIFICATION</scope>
    <source>
        <tissue evidence="10">Blood</tissue>
    </source>
</reference>
<feature type="compositionally biased region" description="Polar residues" evidence="7">
    <location>
        <begin position="300"/>
        <end position="309"/>
    </location>
</feature>
<dbReference type="Gene3D" id="1.25.40.90">
    <property type="match status" value="1"/>
</dbReference>
<dbReference type="Proteomes" id="UP000515208">
    <property type="component" value="Unplaced"/>
</dbReference>
<keyword evidence="9" id="KW-1185">Reference proteome</keyword>
<feature type="region of interest" description="Disordered" evidence="7">
    <location>
        <begin position="409"/>
        <end position="454"/>
    </location>
</feature>
<feature type="compositionally biased region" description="Polar residues" evidence="7">
    <location>
        <begin position="419"/>
        <end position="444"/>
    </location>
</feature>
<gene>
    <name evidence="10" type="primary">EPN2</name>
</gene>
<evidence type="ECO:0000313" key="10">
    <source>
        <dbReference type="RefSeq" id="XP_010841220.1"/>
    </source>
</evidence>
<dbReference type="InterPro" id="IPR003903">
    <property type="entry name" value="UIM_dom"/>
</dbReference>
<feature type="domain" description="ENTH" evidence="8">
    <location>
        <begin position="12"/>
        <end position="144"/>
    </location>
</feature>
<evidence type="ECO:0000256" key="2">
    <source>
        <dbReference type="ARBA" id="ARBA00010130"/>
    </source>
</evidence>
<evidence type="ECO:0000313" key="9">
    <source>
        <dbReference type="Proteomes" id="UP000515208"/>
    </source>
</evidence>
<comment type="similarity">
    <text evidence="2">Belongs to the epsin family.</text>
</comment>
<dbReference type="InterPro" id="IPR008942">
    <property type="entry name" value="ENTH_VHS"/>
</dbReference>
<dbReference type="PANTHER" id="PTHR12276">
    <property type="entry name" value="EPSIN/ENT-RELATED"/>
    <property type="match status" value="1"/>
</dbReference>
<comment type="subcellular location">
    <subcellularLocation>
        <location evidence="1">Cytoplasm</location>
    </subcellularLocation>
</comment>
<dbReference type="PANTHER" id="PTHR12276:SF50">
    <property type="entry name" value="EPSIN-2"/>
    <property type="match status" value="1"/>
</dbReference>
<evidence type="ECO:0000256" key="7">
    <source>
        <dbReference type="SAM" id="MobiDB-lite"/>
    </source>
</evidence>
<evidence type="ECO:0000256" key="1">
    <source>
        <dbReference type="ARBA" id="ARBA00004496"/>
    </source>
</evidence>
<feature type="region of interest" description="Disordered" evidence="7">
    <location>
        <begin position="288"/>
        <end position="389"/>
    </location>
</feature>
<feature type="compositionally biased region" description="Polar residues" evidence="7">
    <location>
        <begin position="163"/>
        <end position="183"/>
    </location>
</feature>
<evidence type="ECO:0000256" key="5">
    <source>
        <dbReference type="ARBA" id="ARBA00022737"/>
    </source>
</evidence>
<feature type="compositionally biased region" description="Polar residues" evidence="7">
    <location>
        <begin position="197"/>
        <end position="216"/>
    </location>
</feature>
<dbReference type="PROSITE" id="PS50330">
    <property type="entry name" value="UIM"/>
    <property type="match status" value="2"/>
</dbReference>
<dbReference type="GO" id="GO:0005886">
    <property type="term" value="C:plasma membrane"/>
    <property type="evidence" value="ECO:0007669"/>
    <property type="project" value="TreeGrafter"/>
</dbReference>
<dbReference type="GeneID" id="104990675"/>
<feature type="region of interest" description="Disordered" evidence="7">
    <location>
        <begin position="251"/>
        <end position="276"/>
    </location>
</feature>
<dbReference type="GO" id="GO:0005543">
    <property type="term" value="F:phospholipid binding"/>
    <property type="evidence" value="ECO:0007669"/>
    <property type="project" value="TreeGrafter"/>
</dbReference>
<dbReference type="SMART" id="SM00726">
    <property type="entry name" value="UIM"/>
    <property type="match status" value="2"/>
</dbReference>